<dbReference type="GO" id="GO:0008270">
    <property type="term" value="F:zinc ion binding"/>
    <property type="evidence" value="ECO:0007669"/>
    <property type="project" value="UniProtKB-KW"/>
</dbReference>
<protein>
    <submittedName>
        <fullName evidence="4">CCHC-type domain-containing protein</fullName>
    </submittedName>
</protein>
<evidence type="ECO:0000313" key="5">
    <source>
        <dbReference type="Proteomes" id="UP000005237"/>
    </source>
</evidence>
<dbReference type="Pfam" id="PF00098">
    <property type="entry name" value="zf-CCHC"/>
    <property type="match status" value="1"/>
</dbReference>
<sequence>MEDNESEVMKVEMALDVLDGTQTSGTKGSELSVEKRHVDIKQRRKLFKNFARIRPTKLKRKSWKICSWKKLWERFEEIGHDKWPRSVLRLIREQKLQTVEGLREQCERGSLVDRSSTKEGEENHQDELIWFKKEKERLEARIRECEAEKLRAEKLMRRAQRTVEKERKTAEELSRSLQQATRVLERLRRYGGMNQCFRCGGVGHVVRQCTSRPVQKVDTVKKARKAKMVEPMESLGQRRRFEVESGAVVSAMSTDGWERSKRRSSKWEKEVEVLAKPNFRGPPQSRAQVTAKAKAGLGQFIRKEAVKQCVPTSLCLKREGRKVTGVMSNPLFIKRNGGIGVGSRSTTRCPPKATRWTVDTVDRMSQDKTRWVPREQKRLVPEHESVTNRWLGRSRSGNESWRDAWLRTRARRLERRRHVSADK</sequence>
<keyword evidence="1" id="KW-0479">Metal-binding</keyword>
<organism evidence="4 5">
    <name type="scientific">Caenorhabditis japonica</name>
    <dbReference type="NCBI Taxonomy" id="281687"/>
    <lineage>
        <taxon>Eukaryota</taxon>
        <taxon>Metazoa</taxon>
        <taxon>Ecdysozoa</taxon>
        <taxon>Nematoda</taxon>
        <taxon>Chromadorea</taxon>
        <taxon>Rhabditida</taxon>
        <taxon>Rhabditina</taxon>
        <taxon>Rhabditomorpha</taxon>
        <taxon>Rhabditoidea</taxon>
        <taxon>Rhabditidae</taxon>
        <taxon>Peloderinae</taxon>
        <taxon>Caenorhabditis</taxon>
    </lineage>
</organism>
<reference evidence="4" key="2">
    <citation type="submission" date="2022-06" db="UniProtKB">
        <authorList>
            <consortium name="EnsemblMetazoa"/>
        </authorList>
    </citation>
    <scope>IDENTIFICATION</scope>
    <source>
        <strain evidence="4">DF5081</strain>
    </source>
</reference>
<dbReference type="AlphaFoldDB" id="A0A8R1IN34"/>
<dbReference type="InterPro" id="IPR001878">
    <property type="entry name" value="Znf_CCHC"/>
</dbReference>
<dbReference type="SMART" id="SM00343">
    <property type="entry name" value="ZnF_C2HC"/>
    <property type="match status" value="1"/>
</dbReference>
<dbReference type="PROSITE" id="PS50158">
    <property type="entry name" value="ZF_CCHC"/>
    <property type="match status" value="1"/>
</dbReference>
<dbReference type="Gene3D" id="4.10.60.10">
    <property type="entry name" value="Zinc finger, CCHC-type"/>
    <property type="match status" value="1"/>
</dbReference>
<reference evidence="5" key="1">
    <citation type="submission" date="2010-08" db="EMBL/GenBank/DDBJ databases">
        <authorList>
            <consortium name="Caenorhabditis japonica Sequencing Consortium"/>
            <person name="Wilson R.K."/>
        </authorList>
    </citation>
    <scope>NUCLEOTIDE SEQUENCE [LARGE SCALE GENOMIC DNA]</scope>
    <source>
        <strain evidence="5">DF5081</strain>
    </source>
</reference>
<evidence type="ECO:0000313" key="4">
    <source>
        <dbReference type="EnsemblMetazoa" id="CJA37304a.1"/>
    </source>
</evidence>
<evidence type="ECO:0000256" key="1">
    <source>
        <dbReference type="PROSITE-ProRule" id="PRU00047"/>
    </source>
</evidence>
<evidence type="ECO:0000259" key="3">
    <source>
        <dbReference type="PROSITE" id="PS50158"/>
    </source>
</evidence>
<feature type="domain" description="CCHC-type" evidence="3">
    <location>
        <begin position="196"/>
        <end position="211"/>
    </location>
</feature>
<name>A0A8R1IN34_CAEJA</name>
<accession>A0A8R1IN34</accession>
<keyword evidence="1" id="KW-0862">Zinc</keyword>
<dbReference type="GO" id="GO:0003676">
    <property type="term" value="F:nucleic acid binding"/>
    <property type="evidence" value="ECO:0007669"/>
    <property type="project" value="InterPro"/>
</dbReference>
<keyword evidence="1" id="KW-0863">Zinc-finger</keyword>
<keyword evidence="2" id="KW-0175">Coiled coil</keyword>
<keyword evidence="5" id="KW-1185">Reference proteome</keyword>
<proteinExistence type="predicted"/>
<dbReference type="EnsemblMetazoa" id="CJA37304a.1">
    <property type="protein sequence ID" value="CJA37304a.1"/>
    <property type="gene ID" value="WBGene00213151"/>
</dbReference>
<feature type="coiled-coil region" evidence="2">
    <location>
        <begin position="121"/>
        <end position="190"/>
    </location>
</feature>
<evidence type="ECO:0000256" key="2">
    <source>
        <dbReference type="SAM" id="Coils"/>
    </source>
</evidence>
<dbReference type="Proteomes" id="UP000005237">
    <property type="component" value="Unassembled WGS sequence"/>
</dbReference>